<proteinExistence type="predicted"/>
<dbReference type="RefSeq" id="WP_167212294.1">
    <property type="nucleotide sequence ID" value="NZ_JAASRO010000001.1"/>
</dbReference>
<gene>
    <name evidence="1" type="ORF">BJY22_005566</name>
</gene>
<accession>A0A7X5VF20</accession>
<reference evidence="1 2" key="1">
    <citation type="submission" date="2020-03" db="EMBL/GenBank/DDBJ databases">
        <title>Sequencing the genomes of 1000 actinobacteria strains.</title>
        <authorList>
            <person name="Klenk H.-P."/>
        </authorList>
    </citation>
    <scope>NUCLEOTIDE SEQUENCE [LARGE SCALE GENOMIC DNA]</scope>
    <source>
        <strain evidence="1 2">DSM 45490</strain>
    </source>
</reference>
<dbReference type="EMBL" id="JAASRO010000001">
    <property type="protein sequence ID" value="NIK59849.1"/>
    <property type="molecule type" value="Genomic_DNA"/>
</dbReference>
<keyword evidence="2" id="KW-1185">Reference proteome</keyword>
<evidence type="ECO:0000313" key="1">
    <source>
        <dbReference type="EMBL" id="NIK59849.1"/>
    </source>
</evidence>
<sequence length="87" mass="9064">MCALGPETITALAWRRGSVGRLVIGGDGTVVLWQATLGRPEGVLRAARTLELGAPVLIWAAGPHLLITAARDGRVGAQQLPDNNGSR</sequence>
<name>A0A7X5VF20_9ACTN</name>
<evidence type="ECO:0000313" key="2">
    <source>
        <dbReference type="Proteomes" id="UP000555407"/>
    </source>
</evidence>
<organism evidence="1 2">
    <name type="scientific">Kribbella shirazensis</name>
    <dbReference type="NCBI Taxonomy" id="1105143"/>
    <lineage>
        <taxon>Bacteria</taxon>
        <taxon>Bacillati</taxon>
        <taxon>Actinomycetota</taxon>
        <taxon>Actinomycetes</taxon>
        <taxon>Propionibacteriales</taxon>
        <taxon>Kribbellaceae</taxon>
        <taxon>Kribbella</taxon>
    </lineage>
</organism>
<dbReference type="AlphaFoldDB" id="A0A7X5VF20"/>
<protein>
    <submittedName>
        <fullName evidence="1">Uncharacterized protein</fullName>
    </submittedName>
</protein>
<dbReference type="Proteomes" id="UP000555407">
    <property type="component" value="Unassembled WGS sequence"/>
</dbReference>
<comment type="caution">
    <text evidence="1">The sequence shown here is derived from an EMBL/GenBank/DDBJ whole genome shotgun (WGS) entry which is preliminary data.</text>
</comment>